<keyword evidence="4" id="KW-1185">Reference proteome</keyword>
<dbReference type="OMA" id="HCDRDNP"/>
<dbReference type="VEuPathDB" id="FungiDB:LEMA_P007980.1"/>
<feature type="coiled-coil region" evidence="1">
    <location>
        <begin position="108"/>
        <end position="171"/>
    </location>
</feature>
<dbReference type="InParanoid" id="E5AFM2"/>
<dbReference type="STRING" id="985895.E5AFM2"/>
<organism evidence="3 4">
    <name type="scientific">Leptosphaeria maculans (strain JN3 / isolate v23.1.3 / race Av1-4-5-6-7-8)</name>
    <name type="common">Blackleg fungus</name>
    <name type="synonym">Phoma lingam</name>
    <dbReference type="NCBI Taxonomy" id="985895"/>
    <lineage>
        <taxon>Eukaryota</taxon>
        <taxon>Fungi</taxon>
        <taxon>Dikarya</taxon>
        <taxon>Ascomycota</taxon>
        <taxon>Pezizomycotina</taxon>
        <taxon>Dothideomycetes</taxon>
        <taxon>Pleosporomycetidae</taxon>
        <taxon>Pleosporales</taxon>
        <taxon>Pleosporineae</taxon>
        <taxon>Leptosphaeriaceae</taxon>
        <taxon>Plenodomus</taxon>
        <taxon>Plenodomus lingam/Leptosphaeria maculans species complex</taxon>
    </lineage>
</organism>
<proteinExistence type="predicted"/>
<evidence type="ECO:0000256" key="2">
    <source>
        <dbReference type="SAM" id="MobiDB-lite"/>
    </source>
</evidence>
<feature type="region of interest" description="Disordered" evidence="2">
    <location>
        <begin position="213"/>
        <end position="412"/>
    </location>
</feature>
<evidence type="ECO:0000256" key="1">
    <source>
        <dbReference type="SAM" id="Coils"/>
    </source>
</evidence>
<feature type="compositionally biased region" description="Low complexity" evidence="2">
    <location>
        <begin position="228"/>
        <end position="239"/>
    </location>
</feature>
<feature type="compositionally biased region" description="Acidic residues" evidence="2">
    <location>
        <begin position="401"/>
        <end position="412"/>
    </location>
</feature>
<dbReference type="EMBL" id="FP929139">
    <property type="protein sequence ID" value="CBY02011.1"/>
    <property type="molecule type" value="Genomic_DNA"/>
</dbReference>
<gene>
    <name evidence="3" type="ORF">LEMA_P007980.1</name>
</gene>
<dbReference type="AlphaFoldDB" id="E5AFM2"/>
<dbReference type="OrthoDB" id="3799287at2759"/>
<dbReference type="GeneID" id="13286066"/>
<feature type="compositionally biased region" description="Low complexity" evidence="2">
    <location>
        <begin position="319"/>
        <end position="331"/>
    </location>
</feature>
<sequence>MCKYTIHNYECGHKAEDHVDSSQCPEFRRTGVHCDRDNPANKKQKRVKIKTKGRNGVCEPCLRPHREAAETTALKLDLAKARRISLIEAKAHEEYMQRAEQRACEESLAQAVEHEKAQDARIAELERQSTEEYARKLQEQKDADYEFMLRKSREEADHAAQQQEIEAMQRAFQESMQLNRLQRDNQDIPPRSWTEDLGGGLTAEWTETKTTTWTTNKGKAPAIPNPPFLLSSSTQTLTSTPPPPPAKQQTIPVPPPLPRTTILKAPTLPPTKKPSPNSIEPKPVNYSIPAMGPQNIGRFKLGTRSQPIHPSQEREEPKSPISPISPSAPAPFARLGGQITPNIPPAMGQTHRPGLEGPLGTAARSGPRRTAGPRTSLESPEEPQVDAQLQALLAKRRMWEPEEDDDRSDDVL</sequence>
<reference evidence="4" key="1">
    <citation type="journal article" date="2011" name="Nat. Commun.">
        <title>Effector diversification within compartments of the Leptosphaeria maculans genome affected by Repeat-Induced Point mutations.</title>
        <authorList>
            <person name="Rouxel T."/>
            <person name="Grandaubert J."/>
            <person name="Hane J.K."/>
            <person name="Hoede C."/>
            <person name="van de Wouw A.P."/>
            <person name="Couloux A."/>
            <person name="Dominguez V."/>
            <person name="Anthouard V."/>
            <person name="Bally P."/>
            <person name="Bourras S."/>
            <person name="Cozijnsen A.J."/>
            <person name="Ciuffetti L.M."/>
            <person name="Degrave A."/>
            <person name="Dilmaghani A."/>
            <person name="Duret L."/>
            <person name="Fudal I."/>
            <person name="Goodwin S.B."/>
            <person name="Gout L."/>
            <person name="Glaser N."/>
            <person name="Linglin J."/>
            <person name="Kema G.H.J."/>
            <person name="Lapalu N."/>
            <person name="Lawrence C.B."/>
            <person name="May K."/>
            <person name="Meyer M."/>
            <person name="Ollivier B."/>
            <person name="Poulain J."/>
            <person name="Schoch C.L."/>
            <person name="Simon A."/>
            <person name="Spatafora J.W."/>
            <person name="Stachowiak A."/>
            <person name="Turgeon B.G."/>
            <person name="Tyler B.M."/>
            <person name="Vincent D."/>
            <person name="Weissenbach J."/>
            <person name="Amselem J."/>
            <person name="Quesneville H."/>
            <person name="Oliver R.P."/>
            <person name="Wincker P."/>
            <person name="Balesdent M.-H."/>
            <person name="Howlett B.J."/>
        </authorList>
    </citation>
    <scope>NUCLEOTIDE SEQUENCE [LARGE SCALE GENOMIC DNA]</scope>
    <source>
        <strain evidence="4">JN3 / isolate v23.1.3 / race Av1-4-5-6-7-8</strain>
    </source>
</reference>
<name>E5AFM2_LEPMJ</name>
<dbReference type="HOGENOM" id="CLU_561399_0_0_1"/>
<accession>E5AFM2</accession>
<dbReference type="Proteomes" id="UP000002668">
    <property type="component" value="Genome"/>
</dbReference>
<evidence type="ECO:0000313" key="3">
    <source>
        <dbReference type="EMBL" id="CBY02011.1"/>
    </source>
</evidence>
<dbReference type="RefSeq" id="XP_003845490.1">
    <property type="nucleotide sequence ID" value="XM_003845442.1"/>
</dbReference>
<keyword evidence="1" id="KW-0175">Coiled coil</keyword>
<feature type="compositionally biased region" description="Pro residues" evidence="2">
    <location>
        <begin position="240"/>
        <end position="258"/>
    </location>
</feature>
<protein>
    <submittedName>
        <fullName evidence="3">Predicted protein</fullName>
    </submittedName>
</protein>
<dbReference type="eggNOG" id="ENOG502QQZW">
    <property type="taxonomic scope" value="Eukaryota"/>
</dbReference>
<evidence type="ECO:0000313" key="4">
    <source>
        <dbReference type="Proteomes" id="UP000002668"/>
    </source>
</evidence>